<dbReference type="Proteomes" id="UP001165135">
    <property type="component" value="Unassembled WGS sequence"/>
</dbReference>
<reference evidence="2" key="1">
    <citation type="submission" date="2023-03" db="EMBL/GenBank/DDBJ databases">
        <title>Actinoallomurus iriomotensis NBRC 103681.</title>
        <authorList>
            <person name="Ichikawa N."/>
            <person name="Sato H."/>
            <person name="Tonouchi N."/>
        </authorList>
    </citation>
    <scope>NUCLEOTIDE SEQUENCE</scope>
    <source>
        <strain evidence="2">NBRC 103681</strain>
    </source>
</reference>
<dbReference type="AlphaFoldDB" id="A0A9W6VX93"/>
<organism evidence="2 3">
    <name type="scientific">Actinoallomurus iriomotensis</name>
    <dbReference type="NCBI Taxonomy" id="478107"/>
    <lineage>
        <taxon>Bacteria</taxon>
        <taxon>Bacillati</taxon>
        <taxon>Actinomycetota</taxon>
        <taxon>Actinomycetes</taxon>
        <taxon>Streptosporangiales</taxon>
        <taxon>Thermomonosporaceae</taxon>
        <taxon>Actinoallomurus</taxon>
    </lineage>
</organism>
<dbReference type="RefSeq" id="WP_285636204.1">
    <property type="nucleotide sequence ID" value="NZ_BSTJ01000020.1"/>
</dbReference>
<proteinExistence type="predicted"/>
<feature type="region of interest" description="Disordered" evidence="1">
    <location>
        <begin position="60"/>
        <end position="85"/>
    </location>
</feature>
<accession>A0A9W6VX93</accession>
<evidence type="ECO:0000313" key="3">
    <source>
        <dbReference type="Proteomes" id="UP001165135"/>
    </source>
</evidence>
<evidence type="ECO:0000256" key="1">
    <source>
        <dbReference type="SAM" id="MobiDB-lite"/>
    </source>
</evidence>
<protein>
    <submittedName>
        <fullName evidence="2">Uncharacterized protein</fullName>
    </submittedName>
</protein>
<dbReference type="EMBL" id="BSTJ01000020">
    <property type="protein sequence ID" value="GLY81576.1"/>
    <property type="molecule type" value="Genomic_DNA"/>
</dbReference>
<gene>
    <name evidence="2" type="ORF">Airi01_098430</name>
</gene>
<evidence type="ECO:0000313" key="2">
    <source>
        <dbReference type="EMBL" id="GLY81576.1"/>
    </source>
</evidence>
<name>A0A9W6VX93_9ACTN</name>
<feature type="region of interest" description="Disordered" evidence="1">
    <location>
        <begin position="127"/>
        <end position="163"/>
    </location>
</feature>
<comment type="caution">
    <text evidence="2">The sequence shown here is derived from an EMBL/GenBank/DDBJ whole genome shotgun (WGS) entry which is preliminary data.</text>
</comment>
<sequence>MHADEHYAQIEDAPNPCHREPRRLRRRMAETAGRDLNAINAARSMCGLLALIPDVPDASQNFARKPAEKPTPSANAWPTDFPRPTNAKFKYPAVGALVAWLGLENRKYDAHEIADMTSVWATEATKRGLLAPDPTKPTERTTIPRKPVPRPGRVANLGNRRAA</sequence>